<dbReference type="OrthoDB" id="9814303at2"/>
<keyword evidence="5 6" id="KW-0472">Membrane</keyword>
<feature type="transmembrane region" description="Helical" evidence="6">
    <location>
        <begin position="71"/>
        <end position="88"/>
    </location>
</feature>
<keyword evidence="2" id="KW-1003">Cell membrane</keyword>
<dbReference type="Pfam" id="PF07690">
    <property type="entry name" value="MFS_1"/>
    <property type="match status" value="1"/>
</dbReference>
<gene>
    <name evidence="8" type="ordered locus">Sama_3307</name>
</gene>
<dbReference type="eggNOG" id="COG2814">
    <property type="taxonomic scope" value="Bacteria"/>
</dbReference>
<keyword evidence="4 6" id="KW-1133">Transmembrane helix</keyword>
<evidence type="ECO:0000256" key="5">
    <source>
        <dbReference type="ARBA" id="ARBA00023136"/>
    </source>
</evidence>
<reference evidence="8 9" key="1">
    <citation type="submission" date="2006-12" db="EMBL/GenBank/DDBJ databases">
        <title>Complete sequence of Shewanella amazonensis SB2B.</title>
        <authorList>
            <consortium name="US DOE Joint Genome Institute"/>
            <person name="Copeland A."/>
            <person name="Lucas S."/>
            <person name="Lapidus A."/>
            <person name="Barry K."/>
            <person name="Detter J.C."/>
            <person name="Glavina del Rio T."/>
            <person name="Hammon N."/>
            <person name="Israni S."/>
            <person name="Dalin E."/>
            <person name="Tice H."/>
            <person name="Pitluck S."/>
            <person name="Munk A.C."/>
            <person name="Brettin T."/>
            <person name="Bruce D."/>
            <person name="Han C."/>
            <person name="Tapia R."/>
            <person name="Gilna P."/>
            <person name="Schmutz J."/>
            <person name="Larimer F."/>
            <person name="Land M."/>
            <person name="Hauser L."/>
            <person name="Kyrpides N."/>
            <person name="Mikhailova N."/>
            <person name="Fredrickson J."/>
            <person name="Richardson P."/>
        </authorList>
    </citation>
    <scope>NUCLEOTIDE SEQUENCE [LARGE SCALE GENOMIC DNA]</scope>
    <source>
        <strain evidence="9">ATCC BAA-1098 / SB2B</strain>
    </source>
</reference>
<dbReference type="InterPro" id="IPR020846">
    <property type="entry name" value="MFS_dom"/>
</dbReference>
<evidence type="ECO:0000313" key="9">
    <source>
        <dbReference type="Proteomes" id="UP000009175"/>
    </source>
</evidence>
<dbReference type="InterPro" id="IPR011701">
    <property type="entry name" value="MFS"/>
</dbReference>
<feature type="transmembrane region" description="Helical" evidence="6">
    <location>
        <begin position="130"/>
        <end position="154"/>
    </location>
</feature>
<feature type="transmembrane region" description="Helical" evidence="6">
    <location>
        <begin position="334"/>
        <end position="355"/>
    </location>
</feature>
<feature type="transmembrane region" description="Helical" evidence="6">
    <location>
        <begin position="213"/>
        <end position="233"/>
    </location>
</feature>
<accession>A1SAV3</accession>
<feature type="transmembrane region" description="Helical" evidence="6">
    <location>
        <begin position="279"/>
        <end position="297"/>
    </location>
</feature>
<feature type="transmembrane region" description="Helical" evidence="6">
    <location>
        <begin position="160"/>
        <end position="180"/>
    </location>
</feature>
<dbReference type="SUPFAM" id="SSF103473">
    <property type="entry name" value="MFS general substrate transporter"/>
    <property type="match status" value="1"/>
</dbReference>
<feature type="transmembrane region" description="Helical" evidence="6">
    <location>
        <begin position="46"/>
        <end position="64"/>
    </location>
</feature>
<evidence type="ECO:0000256" key="1">
    <source>
        <dbReference type="ARBA" id="ARBA00004651"/>
    </source>
</evidence>
<evidence type="ECO:0000256" key="2">
    <source>
        <dbReference type="ARBA" id="ARBA00022475"/>
    </source>
</evidence>
<name>A1SAV3_SHEAM</name>
<feature type="transmembrane region" description="Helical" evidence="6">
    <location>
        <begin position="94"/>
        <end position="118"/>
    </location>
</feature>
<dbReference type="HOGENOM" id="CLU_001265_47_1_6"/>
<evidence type="ECO:0000259" key="7">
    <source>
        <dbReference type="PROSITE" id="PS50850"/>
    </source>
</evidence>
<dbReference type="GO" id="GO:0005886">
    <property type="term" value="C:plasma membrane"/>
    <property type="evidence" value="ECO:0007669"/>
    <property type="project" value="UniProtKB-SubCell"/>
</dbReference>
<feature type="domain" description="Major facilitator superfamily (MFS) profile" evidence="7">
    <location>
        <begin position="6"/>
        <end position="381"/>
    </location>
</feature>
<dbReference type="KEGG" id="saz:Sama_3307"/>
<dbReference type="InterPro" id="IPR036259">
    <property type="entry name" value="MFS_trans_sf"/>
</dbReference>
<evidence type="ECO:0000256" key="3">
    <source>
        <dbReference type="ARBA" id="ARBA00022692"/>
    </source>
</evidence>
<sequence>MKTKPSLWLMLLLLMFPQIVETLYSPALVSISQAFAVSDTEASQTLSIYFIAFALGVAVWGIVADAWGRRPTMLLGLSVYGISALVALQTDSFAVLMLARACSAFGIAVGSIVTQTMLRDSFDGDALGKVFSLMGLGIALSPVIGMFTGGQLVLLGGHGAVFTLLLFMALVLLGCCVRFLPETFPETVTRTQGTNQSFPLSALAKRMLADWHIWRSALLVAIYNIGLFSYYQLGGFAFARLGLTPEVFGYSGLLLGLGSCVGSYLNSRLIANEVSLQRRLLGAATLLLLGAVSLCLLQGSVWFVLPMCLVVMAFGVAIPNVLSMALSDYKMYAGSAGALLGLMYYLLIGAGLALAGLIEHLGWVLLGCAVAAWAVTLIHRR</sequence>
<keyword evidence="9" id="KW-1185">Reference proteome</keyword>
<dbReference type="InterPro" id="IPR050189">
    <property type="entry name" value="MFS_Efflux_Transporters"/>
</dbReference>
<dbReference type="Proteomes" id="UP000009175">
    <property type="component" value="Chromosome"/>
</dbReference>
<dbReference type="Gene3D" id="1.20.1720.10">
    <property type="entry name" value="Multidrug resistance protein D"/>
    <property type="match status" value="1"/>
</dbReference>
<evidence type="ECO:0000256" key="4">
    <source>
        <dbReference type="ARBA" id="ARBA00022989"/>
    </source>
</evidence>
<evidence type="ECO:0000256" key="6">
    <source>
        <dbReference type="SAM" id="Phobius"/>
    </source>
</evidence>
<evidence type="ECO:0000313" key="8">
    <source>
        <dbReference type="EMBL" id="ABM01510.1"/>
    </source>
</evidence>
<dbReference type="EMBL" id="CP000507">
    <property type="protein sequence ID" value="ABM01510.1"/>
    <property type="molecule type" value="Genomic_DNA"/>
</dbReference>
<feature type="transmembrane region" description="Helical" evidence="6">
    <location>
        <begin position="303"/>
        <end position="322"/>
    </location>
</feature>
<organism evidence="8 9">
    <name type="scientific">Shewanella amazonensis (strain ATCC BAA-1098 / SB2B)</name>
    <dbReference type="NCBI Taxonomy" id="326297"/>
    <lineage>
        <taxon>Bacteria</taxon>
        <taxon>Pseudomonadati</taxon>
        <taxon>Pseudomonadota</taxon>
        <taxon>Gammaproteobacteria</taxon>
        <taxon>Alteromonadales</taxon>
        <taxon>Shewanellaceae</taxon>
        <taxon>Shewanella</taxon>
    </lineage>
</organism>
<dbReference type="RefSeq" id="WP_011761414.1">
    <property type="nucleotide sequence ID" value="NC_008700.1"/>
</dbReference>
<proteinExistence type="predicted"/>
<feature type="transmembrane region" description="Helical" evidence="6">
    <location>
        <begin position="361"/>
        <end position="378"/>
    </location>
</feature>
<dbReference type="AlphaFoldDB" id="A1SAV3"/>
<dbReference type="PANTHER" id="PTHR43124:SF3">
    <property type="entry name" value="CHLORAMPHENICOL EFFLUX PUMP RV0191"/>
    <property type="match status" value="1"/>
</dbReference>
<keyword evidence="3 6" id="KW-0812">Transmembrane</keyword>
<dbReference type="PANTHER" id="PTHR43124">
    <property type="entry name" value="PURINE EFFLUX PUMP PBUE"/>
    <property type="match status" value="1"/>
</dbReference>
<feature type="transmembrane region" description="Helical" evidence="6">
    <location>
        <begin position="248"/>
        <end position="267"/>
    </location>
</feature>
<dbReference type="GO" id="GO:0022857">
    <property type="term" value="F:transmembrane transporter activity"/>
    <property type="evidence" value="ECO:0007669"/>
    <property type="project" value="InterPro"/>
</dbReference>
<protein>
    <submittedName>
        <fullName evidence="8">Multidrug resistance protein D</fullName>
    </submittedName>
</protein>
<dbReference type="PROSITE" id="PS50850">
    <property type="entry name" value="MFS"/>
    <property type="match status" value="1"/>
</dbReference>
<comment type="subcellular location">
    <subcellularLocation>
        <location evidence="1">Cell membrane</location>
        <topology evidence="1">Multi-pass membrane protein</topology>
    </subcellularLocation>
</comment>